<dbReference type="RefSeq" id="WP_091698273.1">
    <property type="nucleotide sequence ID" value="NZ_FPBF01000011.1"/>
</dbReference>
<evidence type="ECO:0000313" key="1">
    <source>
        <dbReference type="EMBL" id="SFU19777.1"/>
    </source>
</evidence>
<dbReference type="EMBL" id="FPBF01000011">
    <property type="protein sequence ID" value="SFU19777.1"/>
    <property type="molecule type" value="Genomic_DNA"/>
</dbReference>
<sequence length="69" mass="7931">MLTINPKYITDQVGNKISVVLSVKEFEAMVEMLEELEDVRIYDQVKNSEDPSIPIEDAFEMIEAIRKGK</sequence>
<evidence type="ECO:0000313" key="2">
    <source>
        <dbReference type="Proteomes" id="UP000199673"/>
    </source>
</evidence>
<dbReference type="InterPro" id="IPR049537">
    <property type="entry name" value="RelB-like"/>
</dbReference>
<evidence type="ECO:0008006" key="3">
    <source>
        <dbReference type="Google" id="ProtNLM"/>
    </source>
</evidence>
<proteinExistence type="predicted"/>
<dbReference type="Proteomes" id="UP000199673">
    <property type="component" value="Unassembled WGS sequence"/>
</dbReference>
<reference evidence="2" key="1">
    <citation type="submission" date="2016-10" db="EMBL/GenBank/DDBJ databases">
        <authorList>
            <person name="Varghese N."/>
            <person name="Submissions S."/>
        </authorList>
    </citation>
    <scope>NUCLEOTIDE SEQUENCE [LARGE SCALE GENOMIC DNA]</scope>
    <source>
        <strain evidence="2">DSM 23445</strain>
    </source>
</reference>
<gene>
    <name evidence="1" type="ORF">SAMN04489724_0195</name>
</gene>
<accession>A0A1I7E752</accession>
<protein>
    <recommendedName>
        <fullName evidence="3">Antitoxin Phd_YefM, type II toxin-antitoxin system</fullName>
    </recommendedName>
</protein>
<dbReference type="AlphaFoldDB" id="A0A1I7E752"/>
<dbReference type="Pfam" id="PF18506">
    <property type="entry name" value="RelB-like"/>
    <property type="match status" value="1"/>
</dbReference>
<name>A0A1I7E752_9BACT</name>
<dbReference type="OrthoDB" id="5773047at2"/>
<keyword evidence="2" id="KW-1185">Reference proteome</keyword>
<dbReference type="STRING" id="305507.SAMN04489724_0195"/>
<organism evidence="1 2">
    <name type="scientific">Algoriphagus locisalis</name>
    <dbReference type="NCBI Taxonomy" id="305507"/>
    <lineage>
        <taxon>Bacteria</taxon>
        <taxon>Pseudomonadati</taxon>
        <taxon>Bacteroidota</taxon>
        <taxon>Cytophagia</taxon>
        <taxon>Cytophagales</taxon>
        <taxon>Cyclobacteriaceae</taxon>
        <taxon>Algoriphagus</taxon>
    </lineage>
</organism>